<gene>
    <name evidence="2" type="ORF">UJA718_LOCUS48649</name>
</gene>
<dbReference type="EMBL" id="CAJOBP010098420">
    <property type="protein sequence ID" value="CAF4969020.1"/>
    <property type="molecule type" value="Genomic_DNA"/>
</dbReference>
<feature type="non-terminal residue" evidence="2">
    <location>
        <position position="1"/>
    </location>
</feature>
<organism evidence="2 3">
    <name type="scientific">Rotaria socialis</name>
    <dbReference type="NCBI Taxonomy" id="392032"/>
    <lineage>
        <taxon>Eukaryota</taxon>
        <taxon>Metazoa</taxon>
        <taxon>Spiralia</taxon>
        <taxon>Gnathifera</taxon>
        <taxon>Rotifera</taxon>
        <taxon>Eurotatoria</taxon>
        <taxon>Bdelloidea</taxon>
        <taxon>Philodinida</taxon>
        <taxon>Philodinidae</taxon>
        <taxon>Rotaria</taxon>
    </lineage>
</organism>
<feature type="compositionally biased region" description="Basic and acidic residues" evidence="1">
    <location>
        <begin position="40"/>
        <end position="52"/>
    </location>
</feature>
<evidence type="ECO:0000256" key="1">
    <source>
        <dbReference type="SAM" id="MobiDB-lite"/>
    </source>
</evidence>
<evidence type="ECO:0000313" key="3">
    <source>
        <dbReference type="Proteomes" id="UP000663873"/>
    </source>
</evidence>
<accession>A0A821Z0U8</accession>
<name>A0A821Z0U8_9BILA</name>
<feature type="region of interest" description="Disordered" evidence="1">
    <location>
        <begin position="24"/>
        <end position="58"/>
    </location>
</feature>
<evidence type="ECO:0000313" key="2">
    <source>
        <dbReference type="EMBL" id="CAF4969020.1"/>
    </source>
</evidence>
<comment type="caution">
    <text evidence="2">The sequence shown here is derived from an EMBL/GenBank/DDBJ whole genome shotgun (WGS) entry which is preliminary data.</text>
</comment>
<dbReference type="Proteomes" id="UP000663873">
    <property type="component" value="Unassembled WGS sequence"/>
</dbReference>
<proteinExistence type="predicted"/>
<sequence>YNPNNQELFFTDHNDDQLDQISFRQQEQQQQQGLSTSNQRHVDQQHEQDSKRQGKRKK</sequence>
<reference evidence="2" key="1">
    <citation type="submission" date="2021-02" db="EMBL/GenBank/DDBJ databases">
        <authorList>
            <person name="Nowell W R."/>
        </authorList>
    </citation>
    <scope>NUCLEOTIDE SEQUENCE</scope>
</reference>
<protein>
    <submittedName>
        <fullName evidence="2">Uncharacterized protein</fullName>
    </submittedName>
</protein>
<keyword evidence="3" id="KW-1185">Reference proteome</keyword>
<dbReference type="AlphaFoldDB" id="A0A821Z0U8"/>